<dbReference type="HOGENOM" id="CLU_2049024_0_0_1"/>
<organism evidence="2 3">
    <name type="scientific">Ajellomyces capsulatus (strain G186AR / H82 / ATCC MYA-2454 / RMSCC 2432)</name>
    <name type="common">Darling's disease fungus</name>
    <name type="synonym">Histoplasma capsulatum</name>
    <dbReference type="NCBI Taxonomy" id="447093"/>
    <lineage>
        <taxon>Eukaryota</taxon>
        <taxon>Fungi</taxon>
        <taxon>Dikarya</taxon>
        <taxon>Ascomycota</taxon>
        <taxon>Pezizomycotina</taxon>
        <taxon>Eurotiomycetes</taxon>
        <taxon>Eurotiomycetidae</taxon>
        <taxon>Onygenales</taxon>
        <taxon>Ajellomycetaceae</taxon>
        <taxon>Histoplasma</taxon>
    </lineage>
</organism>
<accession>C0NCS1</accession>
<gene>
    <name evidence="2" type="ORF">HCBG_00917</name>
</gene>
<evidence type="ECO:0000256" key="1">
    <source>
        <dbReference type="SAM" id="Phobius"/>
    </source>
</evidence>
<dbReference type="GeneID" id="69033934"/>
<dbReference type="RefSeq" id="XP_045291942.1">
    <property type="nucleotide sequence ID" value="XM_045427967.1"/>
</dbReference>
<protein>
    <submittedName>
        <fullName evidence="2">Uncharacterized protein</fullName>
    </submittedName>
</protein>
<keyword evidence="1" id="KW-0812">Transmembrane</keyword>
<dbReference type="Proteomes" id="UP000001631">
    <property type="component" value="Unassembled WGS sequence"/>
</dbReference>
<feature type="transmembrane region" description="Helical" evidence="1">
    <location>
        <begin position="13"/>
        <end position="34"/>
    </location>
</feature>
<keyword evidence="1" id="KW-0472">Membrane</keyword>
<proteinExistence type="predicted"/>
<evidence type="ECO:0000313" key="2">
    <source>
        <dbReference type="EMBL" id="EEH11462.1"/>
    </source>
</evidence>
<dbReference type="EMBL" id="GG663363">
    <property type="protein sequence ID" value="EEH11462.1"/>
    <property type="molecule type" value="Genomic_DNA"/>
</dbReference>
<reference evidence="2" key="1">
    <citation type="submission" date="2009-02" db="EMBL/GenBank/DDBJ databases">
        <title>The Genome Sequence of Ajellomyces capsulatus strain G186AR.</title>
        <authorList>
            <consortium name="The Broad Institute Genome Sequencing Platform"/>
            <person name="Champion M."/>
            <person name="Cuomo C."/>
            <person name="Ma L.-J."/>
            <person name="Henn M.R."/>
            <person name="Sil A."/>
            <person name="Goldman B."/>
            <person name="Young S.K."/>
            <person name="Kodira C.D."/>
            <person name="Zeng Q."/>
            <person name="Koehrsen M."/>
            <person name="Alvarado L."/>
            <person name="Berlin A."/>
            <person name="Borenstein D."/>
            <person name="Chen Z."/>
            <person name="Engels R."/>
            <person name="Freedman E."/>
            <person name="Gellesch M."/>
            <person name="Goldberg J."/>
            <person name="Griggs A."/>
            <person name="Gujja S."/>
            <person name="Heiman D."/>
            <person name="Hepburn T."/>
            <person name="Howarth C."/>
            <person name="Jen D."/>
            <person name="Larson L."/>
            <person name="Lewis B."/>
            <person name="Mehta T."/>
            <person name="Park D."/>
            <person name="Pearson M."/>
            <person name="Roberts A."/>
            <person name="Saif S."/>
            <person name="Shea T."/>
            <person name="Shenoy N."/>
            <person name="Sisk P."/>
            <person name="Stolte C."/>
            <person name="Sykes S."/>
            <person name="Walk T."/>
            <person name="White J."/>
            <person name="Yandava C."/>
            <person name="Klein B."/>
            <person name="McEwen J.G."/>
            <person name="Puccia R."/>
            <person name="Goldman G.H."/>
            <person name="Felipe M.S."/>
            <person name="Nino-Vega G."/>
            <person name="San-Blas G."/>
            <person name="Taylor J."/>
            <person name="Mendoza L."/>
            <person name="Galagan J."/>
            <person name="Nusbaum C."/>
            <person name="Birren B."/>
        </authorList>
    </citation>
    <scope>NUCLEOTIDE SEQUENCE</scope>
    <source>
        <strain evidence="2">G186AR</strain>
    </source>
</reference>
<name>C0NCS1_AJECG</name>
<evidence type="ECO:0000313" key="3">
    <source>
        <dbReference type="Proteomes" id="UP000001631"/>
    </source>
</evidence>
<keyword evidence="3" id="KW-1185">Reference proteome</keyword>
<dbReference type="InParanoid" id="C0NCS1"/>
<dbReference type="AlphaFoldDB" id="C0NCS1"/>
<sequence>MVVRKPLSPFFRWLQWTLFLNVFIAILPYAPLVIPVGAIARLGKGTGIVEIPECPMGKTQDSPHSPCLGAMRGSLGAEEWSESDMWEGRAREFRGLSAGLLAPTFYPGGSAIVFPVSQRR</sequence>
<keyword evidence="1" id="KW-1133">Transmembrane helix</keyword>